<evidence type="ECO:0000313" key="3">
    <source>
        <dbReference type="Proteomes" id="UP000199184"/>
    </source>
</evidence>
<dbReference type="InterPro" id="IPR047650">
    <property type="entry name" value="Transpos_IS110"/>
</dbReference>
<dbReference type="AlphaFoldDB" id="A0A1C3XND9"/>
<sequence>RTFLAEVPELGALNRRQIASLAGLAPFVRQSGRWKGRSKIGGGRTALRAALYMAALSAIRCHTQLKLFYRHLVSAGKPKMVALIAVARKLITILNAMLRDRKPWQPA</sequence>
<feature type="domain" description="Transposase IS116/IS110/IS902 C-terminal" evidence="1">
    <location>
        <begin position="2"/>
        <end position="70"/>
    </location>
</feature>
<accession>A0A1C3XND9</accession>
<dbReference type="RefSeq" id="WP_129590991.1">
    <property type="nucleotide sequence ID" value="NZ_FMAI01000020.1"/>
</dbReference>
<dbReference type="EMBL" id="FMAI01000020">
    <property type="protein sequence ID" value="SCB53793.1"/>
    <property type="molecule type" value="Genomic_DNA"/>
</dbReference>
<protein>
    <submittedName>
        <fullName evidence="2">Transposase IS116/IS110/IS902 family protein</fullName>
    </submittedName>
</protein>
<evidence type="ECO:0000313" key="2">
    <source>
        <dbReference type="EMBL" id="SCB53793.1"/>
    </source>
</evidence>
<name>A0A1C3XND9_9BRAD</name>
<dbReference type="Proteomes" id="UP000199184">
    <property type="component" value="Unassembled WGS sequence"/>
</dbReference>
<dbReference type="Pfam" id="PF02371">
    <property type="entry name" value="Transposase_20"/>
    <property type="match status" value="1"/>
</dbReference>
<organism evidence="2 3">
    <name type="scientific">Bradyrhizobium shewense</name>
    <dbReference type="NCBI Taxonomy" id="1761772"/>
    <lineage>
        <taxon>Bacteria</taxon>
        <taxon>Pseudomonadati</taxon>
        <taxon>Pseudomonadota</taxon>
        <taxon>Alphaproteobacteria</taxon>
        <taxon>Hyphomicrobiales</taxon>
        <taxon>Nitrobacteraceae</taxon>
        <taxon>Bradyrhizobium</taxon>
    </lineage>
</organism>
<dbReference type="PANTHER" id="PTHR33055:SF13">
    <property type="entry name" value="TRANSPOSASE"/>
    <property type="match status" value="1"/>
</dbReference>
<reference evidence="3" key="1">
    <citation type="submission" date="2016-08" db="EMBL/GenBank/DDBJ databases">
        <authorList>
            <person name="Varghese N."/>
            <person name="Submissions Spin"/>
        </authorList>
    </citation>
    <scope>NUCLEOTIDE SEQUENCE [LARGE SCALE GENOMIC DNA]</scope>
    <source>
        <strain evidence="3">ERR11</strain>
    </source>
</reference>
<gene>
    <name evidence="2" type="ORF">GA0061098_1020152</name>
</gene>
<dbReference type="GO" id="GO:0004803">
    <property type="term" value="F:transposase activity"/>
    <property type="evidence" value="ECO:0007669"/>
    <property type="project" value="InterPro"/>
</dbReference>
<proteinExistence type="predicted"/>
<dbReference type="GO" id="GO:0003677">
    <property type="term" value="F:DNA binding"/>
    <property type="evidence" value="ECO:0007669"/>
    <property type="project" value="InterPro"/>
</dbReference>
<keyword evidence="3" id="KW-1185">Reference proteome</keyword>
<dbReference type="GO" id="GO:0006313">
    <property type="term" value="P:DNA transposition"/>
    <property type="evidence" value="ECO:0007669"/>
    <property type="project" value="InterPro"/>
</dbReference>
<evidence type="ECO:0000259" key="1">
    <source>
        <dbReference type="Pfam" id="PF02371"/>
    </source>
</evidence>
<dbReference type="InterPro" id="IPR003346">
    <property type="entry name" value="Transposase_20"/>
</dbReference>
<dbReference type="PANTHER" id="PTHR33055">
    <property type="entry name" value="TRANSPOSASE FOR INSERTION SEQUENCE ELEMENT IS1111A"/>
    <property type="match status" value="1"/>
</dbReference>
<feature type="non-terminal residue" evidence="2">
    <location>
        <position position="1"/>
    </location>
</feature>